<dbReference type="Proteomes" id="UP000233469">
    <property type="component" value="Unassembled WGS sequence"/>
</dbReference>
<evidence type="ECO:0008006" key="3">
    <source>
        <dbReference type="Google" id="ProtNLM"/>
    </source>
</evidence>
<evidence type="ECO:0000313" key="2">
    <source>
        <dbReference type="Proteomes" id="UP000233469"/>
    </source>
</evidence>
<gene>
    <name evidence="1" type="ORF">RhiirC2_799662</name>
</gene>
<accession>A0A2N1M4M6</accession>
<proteinExistence type="predicted"/>
<comment type="caution">
    <text evidence="1">The sequence shown here is derived from an EMBL/GenBank/DDBJ whole genome shotgun (WGS) entry which is preliminary data.</text>
</comment>
<dbReference type="AlphaFoldDB" id="A0A2N1M4M6"/>
<sequence length="88" mass="10054">MTATVKAYLEEYFLSGNVNKTDRMSAKDIVKELQNLAKEGEIQLDDVLKIKTVEGWIARFLSSLRKEYAIIQPYNNNDTNNTNSSHNT</sequence>
<organism evidence="1 2">
    <name type="scientific">Rhizophagus irregularis</name>
    <dbReference type="NCBI Taxonomy" id="588596"/>
    <lineage>
        <taxon>Eukaryota</taxon>
        <taxon>Fungi</taxon>
        <taxon>Fungi incertae sedis</taxon>
        <taxon>Mucoromycota</taxon>
        <taxon>Glomeromycotina</taxon>
        <taxon>Glomeromycetes</taxon>
        <taxon>Glomerales</taxon>
        <taxon>Glomeraceae</taxon>
        <taxon>Rhizophagus</taxon>
    </lineage>
</organism>
<reference evidence="1 2" key="2">
    <citation type="submission" date="2017-10" db="EMBL/GenBank/DDBJ databases">
        <title>Extensive intraspecific genome diversity in a model arbuscular mycorrhizal fungus.</title>
        <authorList>
            <person name="Chen E.C.H."/>
            <person name="Morin E."/>
            <person name="Baudet D."/>
            <person name="Noel J."/>
            <person name="Ndikumana S."/>
            <person name="Charron P."/>
            <person name="St-Onge C."/>
            <person name="Giorgi J."/>
            <person name="Grigoriev I.V."/>
            <person name="Roux C."/>
            <person name="Martin F.M."/>
            <person name="Corradi N."/>
        </authorList>
    </citation>
    <scope>NUCLEOTIDE SEQUENCE [LARGE SCALE GENOMIC DNA]</scope>
    <source>
        <strain evidence="1 2">C2</strain>
    </source>
</reference>
<name>A0A2N1M4M6_9GLOM</name>
<evidence type="ECO:0000313" key="1">
    <source>
        <dbReference type="EMBL" id="PKK56606.1"/>
    </source>
</evidence>
<dbReference type="EMBL" id="LLXL01005379">
    <property type="protein sequence ID" value="PKK56606.1"/>
    <property type="molecule type" value="Genomic_DNA"/>
</dbReference>
<dbReference type="VEuPathDB" id="FungiDB:FUN_015067"/>
<reference evidence="1 2" key="1">
    <citation type="submission" date="2016-04" db="EMBL/GenBank/DDBJ databases">
        <title>Genome analyses suggest a sexual origin of heterokaryosis in a supposedly ancient asexual fungus.</title>
        <authorList>
            <person name="Ropars J."/>
            <person name="Sedzielewska K."/>
            <person name="Noel J."/>
            <person name="Charron P."/>
            <person name="Farinelli L."/>
            <person name="Marton T."/>
            <person name="Kruger M."/>
            <person name="Pelin A."/>
            <person name="Brachmann A."/>
            <person name="Corradi N."/>
        </authorList>
    </citation>
    <scope>NUCLEOTIDE SEQUENCE [LARGE SCALE GENOMIC DNA]</scope>
    <source>
        <strain evidence="1 2">C2</strain>
    </source>
</reference>
<protein>
    <recommendedName>
        <fullName evidence="3">HTH CENPB-type domain-containing protein</fullName>
    </recommendedName>
</protein>